<dbReference type="Pfam" id="PF02902">
    <property type="entry name" value="Peptidase_C48"/>
    <property type="match status" value="1"/>
</dbReference>
<dbReference type="InterPro" id="IPR057375">
    <property type="entry name" value="ULP2A/B_PH"/>
</dbReference>
<gene>
    <name evidence="9" type="ORF">Lalb_Chr18g0060411</name>
</gene>
<accession>A0A6A4NS83</accession>
<dbReference type="InterPro" id="IPR038765">
    <property type="entry name" value="Papain-like_cys_pep_sf"/>
</dbReference>
<dbReference type="Gene3D" id="3.30.310.130">
    <property type="entry name" value="Ubiquitin-related"/>
    <property type="match status" value="1"/>
</dbReference>
<dbReference type="GO" id="GO:0006508">
    <property type="term" value="P:proteolysis"/>
    <property type="evidence" value="ECO:0007669"/>
    <property type="project" value="UniProtKB-KW"/>
</dbReference>
<feature type="compositionally biased region" description="Basic and acidic residues" evidence="7">
    <location>
        <begin position="79"/>
        <end position="95"/>
    </location>
</feature>
<feature type="compositionally biased region" description="Polar residues" evidence="7">
    <location>
        <begin position="163"/>
        <end position="173"/>
    </location>
</feature>
<dbReference type="PANTHER" id="PTHR47764:SF12">
    <property type="entry name" value="ULP1 PROTEASE FAMILY, CARBOXY-TERMINAL DOMAIN PROTEIN"/>
    <property type="match status" value="1"/>
</dbReference>
<evidence type="ECO:0000256" key="1">
    <source>
        <dbReference type="ARBA" id="ARBA00005234"/>
    </source>
</evidence>
<dbReference type="PANTHER" id="PTHR47764">
    <property type="entry name" value="UBIQUITIN-LIKE-SPECIFIC PROTEASE 2B-RELATED"/>
    <property type="match status" value="1"/>
</dbReference>
<evidence type="ECO:0000256" key="3">
    <source>
        <dbReference type="ARBA" id="ARBA00022786"/>
    </source>
</evidence>
<dbReference type="PROSITE" id="PS50600">
    <property type="entry name" value="ULP_PROTEASE"/>
    <property type="match status" value="1"/>
</dbReference>
<feature type="region of interest" description="Disordered" evidence="7">
    <location>
        <begin position="59"/>
        <end position="104"/>
    </location>
</feature>
<comment type="caution">
    <text evidence="9">The sequence shown here is derived from an EMBL/GenBank/DDBJ whole genome shotgun (WGS) entry which is preliminary data.</text>
</comment>
<keyword evidence="10" id="KW-1185">Reference proteome</keyword>
<evidence type="ECO:0000259" key="8">
    <source>
        <dbReference type="PROSITE" id="PS50600"/>
    </source>
</evidence>
<dbReference type="OrthoDB" id="442460at2759"/>
<reference evidence="10" key="1">
    <citation type="journal article" date="2020" name="Nat. Commun.">
        <title>Genome sequence of the cluster root forming white lupin.</title>
        <authorList>
            <person name="Hufnagel B."/>
            <person name="Marques A."/>
            <person name="Soriano A."/>
            <person name="Marques L."/>
            <person name="Divol F."/>
            <person name="Doumas P."/>
            <person name="Sallet E."/>
            <person name="Mancinotti D."/>
            <person name="Carrere S."/>
            <person name="Marande W."/>
            <person name="Arribat S."/>
            <person name="Keller J."/>
            <person name="Huneau C."/>
            <person name="Blein T."/>
            <person name="Aime D."/>
            <person name="Laguerre M."/>
            <person name="Taylor J."/>
            <person name="Schubert V."/>
            <person name="Nelson M."/>
            <person name="Geu-Flores F."/>
            <person name="Crespi M."/>
            <person name="Gallardo-Guerrero K."/>
            <person name="Delaux P.-M."/>
            <person name="Salse J."/>
            <person name="Berges H."/>
            <person name="Guyot R."/>
            <person name="Gouzy J."/>
            <person name="Peret B."/>
        </authorList>
    </citation>
    <scope>NUCLEOTIDE SEQUENCE [LARGE SCALE GENOMIC DNA]</scope>
    <source>
        <strain evidence="10">cv. Amiga</strain>
    </source>
</reference>
<dbReference type="Proteomes" id="UP000447434">
    <property type="component" value="Chromosome 18"/>
</dbReference>
<feature type="domain" description="Ubiquitin-like protease family profile" evidence="8">
    <location>
        <begin position="366"/>
        <end position="560"/>
    </location>
</feature>
<dbReference type="Pfam" id="PF25352">
    <property type="entry name" value="PH_ULP"/>
    <property type="match status" value="1"/>
</dbReference>
<keyword evidence="4" id="KW-0378">Hydrolase</keyword>
<protein>
    <submittedName>
        <fullName evidence="9">Putative Ulp1 peptidase</fullName>
    </submittedName>
</protein>
<name>A0A6A4NS83_LUPAL</name>
<dbReference type="EMBL" id="WOCE01000018">
    <property type="protein sequence ID" value="KAE9595063.1"/>
    <property type="molecule type" value="Genomic_DNA"/>
</dbReference>
<evidence type="ECO:0000313" key="10">
    <source>
        <dbReference type="Proteomes" id="UP000447434"/>
    </source>
</evidence>
<keyword evidence="3" id="KW-0833">Ubl conjugation pathway</keyword>
<organism evidence="9 10">
    <name type="scientific">Lupinus albus</name>
    <name type="common">White lupine</name>
    <name type="synonym">Lupinus termis</name>
    <dbReference type="NCBI Taxonomy" id="3870"/>
    <lineage>
        <taxon>Eukaryota</taxon>
        <taxon>Viridiplantae</taxon>
        <taxon>Streptophyta</taxon>
        <taxon>Embryophyta</taxon>
        <taxon>Tracheophyta</taxon>
        <taxon>Spermatophyta</taxon>
        <taxon>Magnoliopsida</taxon>
        <taxon>eudicotyledons</taxon>
        <taxon>Gunneridae</taxon>
        <taxon>Pentapetalae</taxon>
        <taxon>rosids</taxon>
        <taxon>fabids</taxon>
        <taxon>Fabales</taxon>
        <taxon>Fabaceae</taxon>
        <taxon>Papilionoideae</taxon>
        <taxon>50 kb inversion clade</taxon>
        <taxon>genistoids sensu lato</taxon>
        <taxon>core genistoids</taxon>
        <taxon>Genisteae</taxon>
        <taxon>Lupinus</taxon>
    </lineage>
</organism>
<comment type="similarity">
    <text evidence="1">Belongs to the peptidase C48 family.</text>
</comment>
<dbReference type="AlphaFoldDB" id="A0A6A4NS83"/>
<keyword evidence="5" id="KW-0788">Thiol protease</keyword>
<evidence type="ECO:0000256" key="7">
    <source>
        <dbReference type="SAM" id="MobiDB-lite"/>
    </source>
</evidence>
<sequence length="920" mass="104472">MTRHSSSSSARNYDVFEFNEEDERIEKTSQEILGKFTNPRNHSPIAKYHFLQAFARSSETPLKNVATSDDPIDLDDEEEAKRAPEKVANKNKPLEVDDGDGNGTAADMDHEVRHANSWSMDTPLRECADKEITGFNDSVESDFDLKNQSIDVVSDSEDGDDLSQINSSTSITSKDGVPLEDQLMEQHDSIAFDIDNIKKVVAVFPDFIQYEDLYATRSRLIFSWSSLKLEGSTINGTVGTFKLEWACEDITKIESYWLGKVETAMINLLLKSKGSAEAGNINQNLGFKQLRFAVYDPNWSKAEEAIKLLDTRYTAIWSTIFDIDTDKNKGFSPSEQYRHLFQKHYFPIFDEAFDEVIYPKGEPDAISISKRDVELLRPETFINDTIIDFYIKYLKNKIPDREQDRFHFFNCFFFRKLADLDKDPSSACDGKAAFQRVRKWTRRVNLFEKDYIIIPINYSLHWSLIVICHPGEVVCFKEEEFKESSKVPCILHMDSLKGSHKGLKNVFQSYLCEEWKVRHNNVADDDVLKFLHLRFISLELPQQENFYDCGLFLLHYVERFLEEAPVNFNPFKIITKFSNFLSSNWFPPPEASLKRSHIHNLIYNILDDYSLKEPPADCLDKDHSSKETATTKHVEANSQGGSSYPEMCHGKNPSISTTEQETNILFPATSPLRVASSSREPGLVITDIQGALVNSGSSNFLQMSTCYQMSFMSPIEEIEESGRGSALSLETLNSQATILPSDFPTMSYINGDLKVPETSLQGISENFVEPVGGHSCSRASTSISWNTLQTGAHEDQPIKKTEWWSYTVDNTDAVENLSTSKMEVVEVQDSPELNDVHVDMGAKSHSSFQGSINLVSHQIVDLENSMNVGDDSLISKEEPLTSKTVKCDAKRSKHMNAEGRRQRQRLTRSMSKKLCFMSCD</sequence>
<evidence type="ECO:0000256" key="5">
    <source>
        <dbReference type="ARBA" id="ARBA00022807"/>
    </source>
</evidence>
<evidence type="ECO:0000256" key="2">
    <source>
        <dbReference type="ARBA" id="ARBA00022670"/>
    </source>
</evidence>
<dbReference type="InterPro" id="IPR003653">
    <property type="entry name" value="Peptidase_C48_C"/>
</dbReference>
<keyword evidence="2" id="KW-0645">Protease</keyword>
<feature type="region of interest" description="Disordered" evidence="7">
    <location>
        <begin position="154"/>
        <end position="174"/>
    </location>
</feature>
<dbReference type="GO" id="GO:0008234">
    <property type="term" value="F:cysteine-type peptidase activity"/>
    <property type="evidence" value="ECO:0007669"/>
    <property type="project" value="UniProtKB-KW"/>
</dbReference>
<evidence type="ECO:0000256" key="6">
    <source>
        <dbReference type="ARBA" id="ARBA00057729"/>
    </source>
</evidence>
<proteinExistence type="inferred from homology"/>
<feature type="region of interest" description="Disordered" evidence="7">
    <location>
        <begin position="620"/>
        <end position="647"/>
    </location>
</feature>
<dbReference type="FunFam" id="3.30.310.130:FF:000006">
    <property type="entry name" value="Probable ubiquitin-like-specific protease 2B"/>
    <property type="match status" value="1"/>
</dbReference>
<dbReference type="Gene3D" id="1.10.418.20">
    <property type="match status" value="1"/>
</dbReference>
<dbReference type="SUPFAM" id="SSF54001">
    <property type="entry name" value="Cysteine proteinases"/>
    <property type="match status" value="1"/>
</dbReference>
<comment type="function">
    <text evidence="6">Protease that catalyzes two essential functions in the SUMO pathway: processing of full-length SUMOs to their mature forms and deconjugation of SUMO from targeted proteins.</text>
</comment>
<evidence type="ECO:0000313" key="9">
    <source>
        <dbReference type="EMBL" id="KAE9595063.1"/>
    </source>
</evidence>
<feature type="compositionally biased region" description="Basic and acidic residues" evidence="7">
    <location>
        <begin position="620"/>
        <end position="635"/>
    </location>
</feature>
<evidence type="ECO:0000256" key="4">
    <source>
        <dbReference type="ARBA" id="ARBA00022801"/>
    </source>
</evidence>